<dbReference type="Proteomes" id="UP000836841">
    <property type="component" value="Chromosome 2"/>
</dbReference>
<evidence type="ECO:0000313" key="2">
    <source>
        <dbReference type="EMBL" id="CAH2044612.1"/>
    </source>
</evidence>
<keyword evidence="3" id="KW-1185">Reference proteome</keyword>
<dbReference type="SUPFAM" id="SSF47473">
    <property type="entry name" value="EF-hand"/>
    <property type="match status" value="1"/>
</dbReference>
<organism evidence="2 3">
    <name type="scientific">Thlaspi arvense</name>
    <name type="common">Field penny-cress</name>
    <dbReference type="NCBI Taxonomy" id="13288"/>
    <lineage>
        <taxon>Eukaryota</taxon>
        <taxon>Viridiplantae</taxon>
        <taxon>Streptophyta</taxon>
        <taxon>Embryophyta</taxon>
        <taxon>Tracheophyta</taxon>
        <taxon>Spermatophyta</taxon>
        <taxon>Magnoliopsida</taxon>
        <taxon>eudicotyledons</taxon>
        <taxon>Gunneridae</taxon>
        <taxon>Pentapetalae</taxon>
        <taxon>rosids</taxon>
        <taxon>malvids</taxon>
        <taxon>Brassicales</taxon>
        <taxon>Brassicaceae</taxon>
        <taxon>Thlaspideae</taxon>
        <taxon>Thlaspi</taxon>
    </lineage>
</organism>
<evidence type="ECO:0000256" key="1">
    <source>
        <dbReference type="ARBA" id="ARBA00022837"/>
    </source>
</evidence>
<dbReference type="InterPro" id="IPR018247">
    <property type="entry name" value="EF_Hand_1_Ca_BS"/>
</dbReference>
<dbReference type="AlphaFoldDB" id="A0AAU9RJY8"/>
<reference evidence="2 3" key="1">
    <citation type="submission" date="2022-03" db="EMBL/GenBank/DDBJ databases">
        <authorList>
            <person name="Nunn A."/>
            <person name="Chopra R."/>
            <person name="Nunn A."/>
            <person name="Contreras Garrido A."/>
        </authorList>
    </citation>
    <scope>NUCLEOTIDE SEQUENCE [LARGE SCALE GENOMIC DNA]</scope>
</reference>
<sequence length="75" mass="8164">MMIGTMIFVVDANKDRRLSYSDLKSYMELAGLDAKDDEIKAIIRLGGGDSNGCISFDGLLRISGAEKIDSYINAT</sequence>
<dbReference type="EMBL" id="OU466858">
    <property type="protein sequence ID" value="CAH2044612.1"/>
    <property type="molecule type" value="Genomic_DNA"/>
</dbReference>
<dbReference type="Gene3D" id="1.10.238.10">
    <property type="entry name" value="EF-hand"/>
    <property type="match status" value="1"/>
</dbReference>
<evidence type="ECO:0008006" key="4">
    <source>
        <dbReference type="Google" id="ProtNLM"/>
    </source>
</evidence>
<dbReference type="PROSITE" id="PS00018">
    <property type="entry name" value="EF_HAND_1"/>
    <property type="match status" value="1"/>
</dbReference>
<accession>A0AAU9RJY8</accession>
<keyword evidence="1" id="KW-0106">Calcium</keyword>
<name>A0AAU9RJY8_THLAR</name>
<evidence type="ECO:0000313" key="3">
    <source>
        <dbReference type="Proteomes" id="UP000836841"/>
    </source>
</evidence>
<dbReference type="InterPro" id="IPR011992">
    <property type="entry name" value="EF-hand-dom_pair"/>
</dbReference>
<feature type="non-terminal residue" evidence="2">
    <location>
        <position position="1"/>
    </location>
</feature>
<gene>
    <name evidence="2" type="ORF">TAV2_LOCUS7256</name>
</gene>
<protein>
    <recommendedName>
        <fullName evidence="4">EF-hand domain-containing protein</fullName>
    </recommendedName>
</protein>
<proteinExistence type="predicted"/>